<dbReference type="Ensembl" id="ENSDCDT00010052690.1">
    <property type="protein sequence ID" value="ENSDCDP00010042650.1"/>
    <property type="gene ID" value="ENSDCDG00010026781.1"/>
</dbReference>
<evidence type="ECO:0000256" key="6">
    <source>
        <dbReference type="ARBA" id="ARBA00022723"/>
    </source>
</evidence>
<dbReference type="PRINTS" id="PR00047">
    <property type="entry name" value="STROIDFINGER"/>
</dbReference>
<dbReference type="SUPFAM" id="SSF57716">
    <property type="entry name" value="Glucocorticoid receptor-like (DNA-binding domain)"/>
    <property type="match status" value="1"/>
</dbReference>
<reference evidence="18" key="2">
    <citation type="submission" date="2025-08" db="UniProtKB">
        <authorList>
            <consortium name="Ensembl"/>
        </authorList>
    </citation>
    <scope>IDENTIFICATION</scope>
</reference>
<dbReference type="GO" id="GO:0006954">
    <property type="term" value="P:inflammatory response"/>
    <property type="evidence" value="ECO:0007669"/>
    <property type="project" value="UniProtKB-KW"/>
</dbReference>
<keyword evidence="19" id="KW-1185">Reference proteome</keyword>
<dbReference type="SMART" id="SM00430">
    <property type="entry name" value="HOLI"/>
    <property type="match status" value="1"/>
</dbReference>
<dbReference type="Gene3D" id="3.30.50.10">
    <property type="entry name" value="Erythroid Transcription Factor GATA-1, subunit A"/>
    <property type="match status" value="1"/>
</dbReference>
<evidence type="ECO:0000256" key="8">
    <source>
        <dbReference type="ARBA" id="ARBA00022833"/>
    </source>
</evidence>
<evidence type="ECO:0000256" key="13">
    <source>
        <dbReference type="ARBA" id="ARBA00023198"/>
    </source>
</evidence>
<keyword evidence="6 15" id="KW-0479">Metal-binding</keyword>
<dbReference type="SUPFAM" id="SSF48508">
    <property type="entry name" value="Nuclear receptor ligand-binding domain"/>
    <property type="match status" value="1"/>
</dbReference>
<keyword evidence="13" id="KW-0395">Inflammatory response</keyword>
<evidence type="ECO:0000256" key="3">
    <source>
        <dbReference type="ARBA" id="ARBA00004514"/>
    </source>
</evidence>
<comment type="similarity">
    <text evidence="4">Belongs to the nuclear hormone receptor family. NR4 subfamily.</text>
</comment>
<dbReference type="GO" id="GO:0071376">
    <property type="term" value="P:cellular response to corticotropin-releasing hormone stimulus"/>
    <property type="evidence" value="ECO:0007669"/>
    <property type="project" value="TreeGrafter"/>
</dbReference>
<comment type="subcellular location">
    <subcellularLocation>
        <location evidence="3">Cytoplasm</location>
        <location evidence="3">Cytosol</location>
    </subcellularLocation>
    <subcellularLocation>
        <location evidence="2 15">Nucleus</location>
    </subcellularLocation>
</comment>
<accession>A0AAY4DAN9</accession>
<dbReference type="Proteomes" id="UP000694580">
    <property type="component" value="Chromosome 10"/>
</dbReference>
<keyword evidence="11 15" id="KW-0804">Transcription</keyword>
<dbReference type="CDD" id="cd06969">
    <property type="entry name" value="NR_DBD_NGFI-B"/>
    <property type="match status" value="1"/>
</dbReference>
<comment type="cofactor">
    <cofactor evidence="1">
        <name>Zn(2+)</name>
        <dbReference type="ChEBI" id="CHEBI:29105"/>
    </cofactor>
</comment>
<gene>
    <name evidence="18" type="primary">NR4A1</name>
</gene>
<keyword evidence="9 15" id="KW-0805">Transcription regulation</keyword>
<dbReference type="InterPro" id="IPR003070">
    <property type="entry name" value="NR4A1-3"/>
</dbReference>
<dbReference type="GO" id="GO:0008270">
    <property type="term" value="F:zinc ion binding"/>
    <property type="evidence" value="ECO:0007669"/>
    <property type="project" value="UniProtKB-KW"/>
</dbReference>
<dbReference type="PROSITE" id="PS51030">
    <property type="entry name" value="NUCLEAR_REC_DBD_2"/>
    <property type="match status" value="1"/>
</dbReference>
<evidence type="ECO:0000256" key="15">
    <source>
        <dbReference type="RuleBase" id="RU004334"/>
    </source>
</evidence>
<evidence type="ECO:0000256" key="10">
    <source>
        <dbReference type="ARBA" id="ARBA00023125"/>
    </source>
</evidence>
<feature type="domain" description="NR LBD" evidence="17">
    <location>
        <begin position="288"/>
        <end position="526"/>
    </location>
</feature>
<evidence type="ECO:0000259" key="16">
    <source>
        <dbReference type="PROSITE" id="PS51030"/>
    </source>
</evidence>
<dbReference type="InterPro" id="IPR001628">
    <property type="entry name" value="Znf_hrmn_rcpt"/>
</dbReference>
<evidence type="ECO:0000256" key="7">
    <source>
        <dbReference type="ARBA" id="ARBA00022771"/>
    </source>
</evidence>
<dbReference type="InterPro" id="IPR035500">
    <property type="entry name" value="NHR-like_dom_sf"/>
</dbReference>
<reference evidence="18" key="3">
    <citation type="submission" date="2025-09" db="UniProtKB">
        <authorList>
            <consortium name="Ensembl"/>
        </authorList>
    </citation>
    <scope>IDENTIFICATION</scope>
</reference>
<keyword evidence="7 15" id="KW-0863">Zinc-finger</keyword>
<dbReference type="InterPro" id="IPR001723">
    <property type="entry name" value="Nuclear_hrmn_rcpt"/>
</dbReference>
<keyword evidence="12 15" id="KW-0675">Receptor</keyword>
<keyword evidence="14 15" id="KW-0539">Nucleus</keyword>
<dbReference type="PRINTS" id="PR01284">
    <property type="entry name" value="NUCLEARECPTR"/>
</dbReference>
<dbReference type="InterPro" id="IPR013088">
    <property type="entry name" value="Znf_NHR/GATA"/>
</dbReference>
<name>A0AAY4DAN9_9TELE</name>
<evidence type="ECO:0000256" key="2">
    <source>
        <dbReference type="ARBA" id="ARBA00004123"/>
    </source>
</evidence>
<keyword evidence="5" id="KW-0963">Cytoplasm</keyword>
<dbReference type="GO" id="GO:0004879">
    <property type="term" value="F:nuclear receptor activity"/>
    <property type="evidence" value="ECO:0007669"/>
    <property type="project" value="InterPro"/>
</dbReference>
<evidence type="ECO:0000256" key="4">
    <source>
        <dbReference type="ARBA" id="ARBA00006423"/>
    </source>
</evidence>
<dbReference type="GO" id="GO:0005634">
    <property type="term" value="C:nucleus"/>
    <property type="evidence" value="ECO:0007669"/>
    <property type="project" value="UniProtKB-SubCell"/>
</dbReference>
<protein>
    <submittedName>
        <fullName evidence="18">Uncharacterized protein</fullName>
    </submittedName>
</protein>
<dbReference type="AlphaFoldDB" id="A0AAY4DAN9"/>
<dbReference type="Pfam" id="PF00105">
    <property type="entry name" value="zf-C4"/>
    <property type="match status" value="1"/>
</dbReference>
<dbReference type="PANTHER" id="PTHR24085:SF1">
    <property type="entry name" value="NUCLEAR RECEPTOR SUBFAMILY 4 GROUP A MEMBER 1"/>
    <property type="match status" value="1"/>
</dbReference>
<evidence type="ECO:0000256" key="9">
    <source>
        <dbReference type="ARBA" id="ARBA00023015"/>
    </source>
</evidence>
<evidence type="ECO:0000256" key="12">
    <source>
        <dbReference type="ARBA" id="ARBA00023170"/>
    </source>
</evidence>
<organism evidence="18 19">
    <name type="scientific">Denticeps clupeoides</name>
    <name type="common">denticle herring</name>
    <dbReference type="NCBI Taxonomy" id="299321"/>
    <lineage>
        <taxon>Eukaryota</taxon>
        <taxon>Metazoa</taxon>
        <taxon>Chordata</taxon>
        <taxon>Craniata</taxon>
        <taxon>Vertebrata</taxon>
        <taxon>Euteleostomi</taxon>
        <taxon>Actinopterygii</taxon>
        <taxon>Neopterygii</taxon>
        <taxon>Teleostei</taxon>
        <taxon>Clupei</taxon>
        <taxon>Clupeiformes</taxon>
        <taxon>Denticipitoidei</taxon>
        <taxon>Denticipitidae</taxon>
        <taxon>Denticeps</taxon>
    </lineage>
</organism>
<dbReference type="PROSITE" id="PS51843">
    <property type="entry name" value="NR_LBD"/>
    <property type="match status" value="1"/>
</dbReference>
<keyword evidence="10 15" id="KW-0238">DNA-binding</keyword>
<dbReference type="PRINTS" id="PR00398">
    <property type="entry name" value="STRDHORMONER"/>
</dbReference>
<dbReference type="InterPro" id="IPR000536">
    <property type="entry name" value="Nucl_hrmn_rcpt_lig-bd"/>
</dbReference>
<evidence type="ECO:0000313" key="18">
    <source>
        <dbReference type="Ensembl" id="ENSDCDP00010042650.1"/>
    </source>
</evidence>
<evidence type="ECO:0000256" key="14">
    <source>
        <dbReference type="ARBA" id="ARBA00023242"/>
    </source>
</evidence>
<dbReference type="GeneTree" id="ENSGT00950000183038"/>
<dbReference type="PANTHER" id="PTHR24085">
    <property type="entry name" value="NUCLEAR HORMONE RECEPTOR"/>
    <property type="match status" value="1"/>
</dbReference>
<dbReference type="Gene3D" id="1.10.565.10">
    <property type="entry name" value="Retinoid X Receptor"/>
    <property type="match status" value="1"/>
</dbReference>
<reference evidence="18 19" key="1">
    <citation type="submission" date="2020-06" db="EMBL/GenBank/DDBJ databases">
        <authorList>
            <consortium name="Wellcome Sanger Institute Data Sharing"/>
        </authorList>
    </citation>
    <scope>NUCLEOTIDE SEQUENCE [LARGE SCALE GENOMIC DNA]</scope>
</reference>
<dbReference type="Pfam" id="PF00104">
    <property type="entry name" value="Hormone_recep"/>
    <property type="match status" value="1"/>
</dbReference>
<dbReference type="GO" id="GO:0005829">
    <property type="term" value="C:cytosol"/>
    <property type="evidence" value="ECO:0007669"/>
    <property type="project" value="UniProtKB-SubCell"/>
</dbReference>
<dbReference type="GO" id="GO:0000978">
    <property type="term" value="F:RNA polymerase II cis-regulatory region sequence-specific DNA binding"/>
    <property type="evidence" value="ECO:0007669"/>
    <property type="project" value="TreeGrafter"/>
</dbReference>
<dbReference type="FunFam" id="3.30.50.10:FF:000009">
    <property type="entry name" value="nuclear receptor subfamily 4 group A member 2"/>
    <property type="match status" value="1"/>
</dbReference>
<dbReference type="PROSITE" id="PS00031">
    <property type="entry name" value="NUCLEAR_REC_DBD_1"/>
    <property type="match status" value="1"/>
</dbReference>
<proteinExistence type="inferred from homology"/>
<evidence type="ECO:0000256" key="5">
    <source>
        <dbReference type="ARBA" id="ARBA00022490"/>
    </source>
</evidence>
<keyword evidence="8 15" id="KW-0862">Zinc</keyword>
<dbReference type="GO" id="GO:0005667">
    <property type="term" value="C:transcription regulator complex"/>
    <property type="evidence" value="ECO:0007669"/>
    <property type="project" value="TreeGrafter"/>
</dbReference>
<evidence type="ECO:0000313" key="19">
    <source>
        <dbReference type="Proteomes" id="UP000694580"/>
    </source>
</evidence>
<evidence type="ECO:0000259" key="17">
    <source>
        <dbReference type="PROSITE" id="PS51843"/>
    </source>
</evidence>
<dbReference type="GO" id="GO:0035259">
    <property type="term" value="F:nuclear glucocorticoid receptor binding"/>
    <property type="evidence" value="ECO:0007669"/>
    <property type="project" value="TreeGrafter"/>
</dbReference>
<sequence length="529" mass="59177">MACVQPQHQLQVYENLTFSSDIDSLLEGSDFHDPPCDTSLPSVSTLMGDYVAHYDTYSSQMSSAMSSTQSTSTYILLFALNSADQVTSSGRSDSYFQTQSVLDWNSPYTSCGQNLNSWGMQTPTPQHTQNLSSVGQMTVNEMLQVQMVEENPYLPTLQDGSNSSAKQEQCGTGSHMLVKHYKIMGNEVCCAVCGDNASCQHYGVRTCEGCKGFFKRTVQRNAQYTCLHRRECPIDKQRRNRCRFCRFQKCLAVGMVREVVRRDNLKGRRGRLPSKLKSSTDSTTDSDSSEKIFSALIQAHVNSNPVTGKLDYTKYQEKVASGSVKEDPIDIQQFYGLLTSSMDVIRKWADHLPGFCTLCPEDRELLLESAFMELFILRLAYRYNSMSNPETGKLILCNGLVLHRQQCGQGFGNWIDSVMDFSESLHRMGIDVSAFACFSALVIITDRHGLKEPKPVEELQSHLITCLKDHVSSSTASSQASYMSRLLGKLPELRTLSTQGLLHIFSLKLEGNVPPSPLLEKIIKHILPF</sequence>
<feature type="domain" description="Nuclear receptor" evidence="16">
    <location>
        <begin position="187"/>
        <end position="262"/>
    </location>
</feature>
<dbReference type="SMART" id="SM00399">
    <property type="entry name" value="ZnF_C4"/>
    <property type="match status" value="1"/>
</dbReference>
<evidence type="ECO:0000256" key="11">
    <source>
        <dbReference type="ARBA" id="ARBA00023163"/>
    </source>
</evidence>
<evidence type="ECO:0000256" key="1">
    <source>
        <dbReference type="ARBA" id="ARBA00001947"/>
    </source>
</evidence>